<reference evidence="1 2" key="1">
    <citation type="journal article" date="2019" name="Int. J. Syst. Evol. Microbiol.">
        <title>The Global Catalogue of Microorganisms (GCM) 10K type strain sequencing project: providing services to taxonomists for standard genome sequencing and annotation.</title>
        <authorList>
            <consortium name="The Broad Institute Genomics Platform"/>
            <consortium name="The Broad Institute Genome Sequencing Center for Infectious Disease"/>
            <person name="Wu L."/>
            <person name="Ma J."/>
        </authorList>
    </citation>
    <scope>NUCLEOTIDE SEQUENCE [LARGE SCALE GENOMIC DNA]</scope>
    <source>
        <strain evidence="1 2">JCM 14307</strain>
    </source>
</reference>
<evidence type="ECO:0000313" key="2">
    <source>
        <dbReference type="Proteomes" id="UP001500280"/>
    </source>
</evidence>
<protein>
    <recommendedName>
        <fullName evidence="3">MarR family transcriptional regulator</fullName>
    </recommendedName>
</protein>
<evidence type="ECO:0000313" key="1">
    <source>
        <dbReference type="EMBL" id="GAA1665254.1"/>
    </source>
</evidence>
<keyword evidence="2" id="KW-1185">Reference proteome</keyword>
<dbReference type="Proteomes" id="UP001500280">
    <property type="component" value="Unassembled WGS sequence"/>
</dbReference>
<evidence type="ECO:0008006" key="3">
    <source>
        <dbReference type="Google" id="ProtNLM"/>
    </source>
</evidence>
<name>A0ABN2G4N8_9ACTN</name>
<sequence>MTDPLPEMSAEESSARVIRALLDYRSIWTTHDLVELSQAPSVDVRRIIDDLQAESLIERRRGGIIAVPDWSLLLSRWAANSPVLTTSQLSRWKAPKDLFDRLATSPLKYALTSEHAAAFWTATPTANNALIYTPDAQSAATAWRLTPAPRGDIVLAEPPLDVVYLRRRSTPTGLRLAAPAQVLADLLSTSNGRPTPVSTNLTNWMHAHLFEWRY</sequence>
<proteinExistence type="predicted"/>
<accession>A0ABN2G4N8</accession>
<organism evidence="1 2">
    <name type="scientific">Kribbella yunnanensis</name>
    <dbReference type="NCBI Taxonomy" id="190194"/>
    <lineage>
        <taxon>Bacteria</taxon>
        <taxon>Bacillati</taxon>
        <taxon>Actinomycetota</taxon>
        <taxon>Actinomycetes</taxon>
        <taxon>Propionibacteriales</taxon>
        <taxon>Kribbellaceae</taxon>
        <taxon>Kribbella</taxon>
    </lineage>
</organism>
<dbReference type="EMBL" id="BAAANF010000002">
    <property type="protein sequence ID" value="GAA1665254.1"/>
    <property type="molecule type" value="Genomic_DNA"/>
</dbReference>
<comment type="caution">
    <text evidence="1">The sequence shown here is derived from an EMBL/GenBank/DDBJ whole genome shotgun (WGS) entry which is preliminary data.</text>
</comment>
<dbReference type="Pfam" id="PF09952">
    <property type="entry name" value="AbiEi_2"/>
    <property type="match status" value="1"/>
</dbReference>
<dbReference type="RefSeq" id="WP_344144498.1">
    <property type="nucleotide sequence ID" value="NZ_BAAANF010000002.1"/>
</dbReference>
<dbReference type="InterPro" id="IPR019238">
    <property type="entry name" value="AbiEi_2"/>
</dbReference>
<gene>
    <name evidence="1" type="ORF">GCM10009745_03930</name>
</gene>